<feature type="compositionally biased region" description="Polar residues" evidence="1">
    <location>
        <begin position="89"/>
        <end position="98"/>
    </location>
</feature>
<name>A0ABR2TLA0_9ROSI</name>
<keyword evidence="3" id="KW-1185">Reference proteome</keyword>
<evidence type="ECO:0000256" key="1">
    <source>
        <dbReference type="SAM" id="MobiDB-lite"/>
    </source>
</evidence>
<accession>A0ABR2TLA0</accession>
<feature type="compositionally biased region" description="Low complexity" evidence="1">
    <location>
        <begin position="71"/>
        <end position="83"/>
    </location>
</feature>
<sequence>MCREHLLFLPTLSSSKESSGSCTAAILRNVDSGITNCGHRQSYRPDSVTIQATDERIGDPEPTKSLIRGPSSSTQVSVQDSVSLPLPPSYTNTNILRK</sequence>
<feature type="compositionally biased region" description="Basic and acidic residues" evidence="1">
    <location>
        <begin position="53"/>
        <end position="62"/>
    </location>
</feature>
<feature type="region of interest" description="Disordered" evidence="1">
    <location>
        <begin position="48"/>
        <end position="98"/>
    </location>
</feature>
<organism evidence="2 3">
    <name type="scientific">Hibiscus sabdariffa</name>
    <name type="common">roselle</name>
    <dbReference type="NCBI Taxonomy" id="183260"/>
    <lineage>
        <taxon>Eukaryota</taxon>
        <taxon>Viridiplantae</taxon>
        <taxon>Streptophyta</taxon>
        <taxon>Embryophyta</taxon>
        <taxon>Tracheophyta</taxon>
        <taxon>Spermatophyta</taxon>
        <taxon>Magnoliopsida</taxon>
        <taxon>eudicotyledons</taxon>
        <taxon>Gunneridae</taxon>
        <taxon>Pentapetalae</taxon>
        <taxon>rosids</taxon>
        <taxon>malvids</taxon>
        <taxon>Malvales</taxon>
        <taxon>Malvaceae</taxon>
        <taxon>Malvoideae</taxon>
        <taxon>Hibiscus</taxon>
    </lineage>
</organism>
<proteinExistence type="predicted"/>
<dbReference type="Proteomes" id="UP001396334">
    <property type="component" value="Unassembled WGS sequence"/>
</dbReference>
<protein>
    <submittedName>
        <fullName evidence="2">Uncharacterized protein</fullName>
    </submittedName>
</protein>
<evidence type="ECO:0000313" key="3">
    <source>
        <dbReference type="Proteomes" id="UP001396334"/>
    </source>
</evidence>
<comment type="caution">
    <text evidence="2">The sequence shown here is derived from an EMBL/GenBank/DDBJ whole genome shotgun (WGS) entry which is preliminary data.</text>
</comment>
<reference evidence="2 3" key="1">
    <citation type="journal article" date="2024" name="G3 (Bethesda)">
        <title>Genome assembly of Hibiscus sabdariffa L. provides insights into metabolisms of medicinal natural products.</title>
        <authorList>
            <person name="Kim T."/>
        </authorList>
    </citation>
    <scope>NUCLEOTIDE SEQUENCE [LARGE SCALE GENOMIC DNA]</scope>
    <source>
        <strain evidence="2">TK-2024</strain>
        <tissue evidence="2">Old leaves</tissue>
    </source>
</reference>
<evidence type="ECO:0000313" key="2">
    <source>
        <dbReference type="EMBL" id="KAK9038090.1"/>
    </source>
</evidence>
<dbReference type="EMBL" id="JBBPBN010000005">
    <property type="protein sequence ID" value="KAK9038090.1"/>
    <property type="molecule type" value="Genomic_DNA"/>
</dbReference>
<gene>
    <name evidence="2" type="ORF">V6N11_022980</name>
</gene>